<dbReference type="EC" id="2.7.7.-" evidence="4"/>
<keyword evidence="5" id="KW-1185">Reference proteome</keyword>
<evidence type="ECO:0000256" key="2">
    <source>
        <dbReference type="PIRSR" id="PIRSR640198-2"/>
    </source>
</evidence>
<keyword evidence="2" id="KW-0067">ATP-binding</keyword>
<keyword evidence="2" id="KW-0547">Nucleotide-binding</keyword>
<sequence length="423" mass="46516">MAFFETLPWQPSFEGLSRKDRMGGVYRAYFPDALAGWEFDLPADLVADISDAEREVLSLQSGGALHVSLEGMARFLLRAESVSSSHIEGLSAAARRLARAEAALDGGRDPSDQAACEILGNIRAMERAVALGTQTKRLTVDTLLELHRELMQRSVKPEIGGVVRSTQNWIGGSSYNPCTAEFVPPPPEEVPGLLEDLMHYVDGDTHSPVLQAAIAHAQLETIHPFADGNGRAGRALIHVILRRRGLTPQFVPPVSLVLATWSRDYIDGLTRFRHGGPSDGAQRAQGAQAWIRTFSAALRRSCQDANAFRDEITVMVEQWRERLGSVRKDSGLDRLLRVLPGLPILTRATGAAHIGRTPRRTGDAIDTLLDAGILVQRNVGRERYRVFEVPEVLDLFTSLERRLASPEGDTFASPVTRRVPDRP</sequence>
<dbReference type="Gene3D" id="1.10.3290.10">
    <property type="entry name" value="Fido-like domain"/>
    <property type="match status" value="1"/>
</dbReference>
<reference evidence="4 5" key="1">
    <citation type="submission" date="2019-02" db="EMBL/GenBank/DDBJ databases">
        <title>Deep-cultivation of Planctomycetes and their phenomic and genomic characterization uncovers novel biology.</title>
        <authorList>
            <person name="Wiegand S."/>
            <person name="Jogler M."/>
            <person name="Boedeker C."/>
            <person name="Pinto D."/>
            <person name="Vollmers J."/>
            <person name="Rivas-Marin E."/>
            <person name="Kohn T."/>
            <person name="Peeters S.H."/>
            <person name="Heuer A."/>
            <person name="Rast P."/>
            <person name="Oberbeckmann S."/>
            <person name="Bunk B."/>
            <person name="Jeske O."/>
            <person name="Meyerdierks A."/>
            <person name="Storesund J.E."/>
            <person name="Kallscheuer N."/>
            <person name="Luecker S."/>
            <person name="Lage O.M."/>
            <person name="Pohl T."/>
            <person name="Merkel B.J."/>
            <person name="Hornburger P."/>
            <person name="Mueller R.-W."/>
            <person name="Bruemmer F."/>
            <person name="Labrenz M."/>
            <person name="Spormann A.M."/>
            <person name="Op den Camp H."/>
            <person name="Overmann J."/>
            <person name="Amann R."/>
            <person name="Jetten M.S.M."/>
            <person name="Mascher T."/>
            <person name="Medema M.H."/>
            <person name="Devos D.P."/>
            <person name="Kaster A.-K."/>
            <person name="Ovreas L."/>
            <person name="Rohde M."/>
            <person name="Galperin M.Y."/>
            <person name="Jogler C."/>
        </authorList>
    </citation>
    <scope>NUCLEOTIDE SEQUENCE [LARGE SCALE GENOMIC DNA]</scope>
    <source>
        <strain evidence="4 5">Poly30</strain>
    </source>
</reference>
<dbReference type="AlphaFoldDB" id="A0A518F045"/>
<feature type="binding site" evidence="2">
    <location>
        <begin position="227"/>
        <end position="234"/>
    </location>
    <ligand>
        <name>ATP</name>
        <dbReference type="ChEBI" id="CHEBI:30616"/>
    </ligand>
</feature>
<keyword evidence="4" id="KW-0548">Nucleotidyltransferase</keyword>
<evidence type="ECO:0000259" key="3">
    <source>
        <dbReference type="PROSITE" id="PS51459"/>
    </source>
</evidence>
<protein>
    <submittedName>
        <fullName evidence="4">Adenosine monophosphate-protein transferase SoFic</fullName>
        <ecNumber evidence="4">2.7.7.-</ecNumber>
    </submittedName>
</protein>
<dbReference type="EMBL" id="CP036434">
    <property type="protein sequence ID" value="QDV09710.1"/>
    <property type="molecule type" value="Genomic_DNA"/>
</dbReference>
<dbReference type="PROSITE" id="PS51459">
    <property type="entry name" value="FIDO"/>
    <property type="match status" value="1"/>
</dbReference>
<evidence type="ECO:0000256" key="1">
    <source>
        <dbReference type="PIRSR" id="PIRSR640198-1"/>
    </source>
</evidence>
<dbReference type="GO" id="GO:0016779">
    <property type="term" value="F:nucleotidyltransferase activity"/>
    <property type="evidence" value="ECO:0007669"/>
    <property type="project" value="UniProtKB-KW"/>
</dbReference>
<dbReference type="RefSeq" id="WP_145204547.1">
    <property type="nucleotide sequence ID" value="NZ_CP036434.1"/>
</dbReference>
<dbReference type="InterPro" id="IPR036597">
    <property type="entry name" value="Fido-like_dom_sf"/>
</dbReference>
<organism evidence="4 5">
    <name type="scientific">Saltatorellus ferox</name>
    <dbReference type="NCBI Taxonomy" id="2528018"/>
    <lineage>
        <taxon>Bacteria</taxon>
        <taxon>Pseudomonadati</taxon>
        <taxon>Planctomycetota</taxon>
        <taxon>Planctomycetia</taxon>
        <taxon>Planctomycetia incertae sedis</taxon>
        <taxon>Saltatorellus</taxon>
    </lineage>
</organism>
<dbReference type="InterPro" id="IPR040198">
    <property type="entry name" value="Fido_containing"/>
</dbReference>
<evidence type="ECO:0000313" key="4">
    <source>
        <dbReference type="EMBL" id="QDV09710.1"/>
    </source>
</evidence>
<dbReference type="PANTHER" id="PTHR13504">
    <property type="entry name" value="FIDO DOMAIN-CONTAINING PROTEIN DDB_G0283145"/>
    <property type="match status" value="1"/>
</dbReference>
<proteinExistence type="predicted"/>
<dbReference type="SUPFAM" id="SSF140931">
    <property type="entry name" value="Fic-like"/>
    <property type="match status" value="1"/>
</dbReference>
<feature type="domain" description="Fido" evidence="3">
    <location>
        <begin position="138"/>
        <end position="293"/>
    </location>
</feature>
<dbReference type="Pfam" id="PF02661">
    <property type="entry name" value="Fic"/>
    <property type="match status" value="1"/>
</dbReference>
<dbReference type="Proteomes" id="UP000320390">
    <property type="component" value="Chromosome"/>
</dbReference>
<accession>A0A518F045</accession>
<dbReference type="InterPro" id="IPR003812">
    <property type="entry name" value="Fido"/>
</dbReference>
<dbReference type="GO" id="GO:0005524">
    <property type="term" value="F:ATP binding"/>
    <property type="evidence" value="ECO:0007669"/>
    <property type="project" value="UniProtKB-KW"/>
</dbReference>
<evidence type="ECO:0000313" key="5">
    <source>
        <dbReference type="Proteomes" id="UP000320390"/>
    </source>
</evidence>
<keyword evidence="4" id="KW-0808">Transferase</keyword>
<feature type="active site" evidence="1">
    <location>
        <position position="223"/>
    </location>
</feature>
<dbReference type="Pfam" id="PF13784">
    <property type="entry name" value="Fic_N"/>
    <property type="match status" value="1"/>
</dbReference>
<dbReference type="PANTHER" id="PTHR13504:SF38">
    <property type="entry name" value="FIDO DOMAIN-CONTAINING PROTEIN"/>
    <property type="match status" value="1"/>
</dbReference>
<name>A0A518F045_9BACT</name>
<dbReference type="InterPro" id="IPR025758">
    <property type="entry name" value="Fic/DOC_N"/>
</dbReference>
<gene>
    <name evidence="4" type="ORF">Poly30_52690</name>
</gene>
<dbReference type="OrthoDB" id="9813719at2"/>